<dbReference type="InterPro" id="IPR051964">
    <property type="entry name" value="Chaperone_stress_response"/>
</dbReference>
<feature type="domain" description="J" evidence="7">
    <location>
        <begin position="19"/>
        <end position="85"/>
    </location>
</feature>
<dbReference type="Pfam" id="PF21884">
    <property type="entry name" value="ZUO1-like_ZHD"/>
    <property type="match status" value="1"/>
</dbReference>
<dbReference type="GO" id="GO:0008270">
    <property type="term" value="F:zinc ion binding"/>
    <property type="evidence" value="ECO:0007669"/>
    <property type="project" value="UniProtKB-KW"/>
</dbReference>
<feature type="domain" description="C2H2-type" evidence="8">
    <location>
        <begin position="336"/>
        <end position="365"/>
    </location>
</feature>
<comment type="caution">
    <text evidence="9">The sequence shown here is derived from an EMBL/GenBank/DDBJ whole genome shotgun (WGS) entry which is preliminary data.</text>
</comment>
<dbReference type="GO" id="GO:0005737">
    <property type="term" value="C:cytoplasm"/>
    <property type="evidence" value="ECO:0007669"/>
    <property type="project" value="TreeGrafter"/>
</dbReference>
<accession>A0AAD4E4C1</accession>
<dbReference type="InterPro" id="IPR036869">
    <property type="entry name" value="J_dom_sf"/>
</dbReference>
<dbReference type="InterPro" id="IPR018253">
    <property type="entry name" value="DnaJ_domain_CS"/>
</dbReference>
<feature type="region of interest" description="Disordered" evidence="6">
    <location>
        <begin position="394"/>
        <end position="495"/>
    </location>
</feature>
<dbReference type="PROSITE" id="PS50157">
    <property type="entry name" value="ZINC_FINGER_C2H2_2"/>
    <property type="match status" value="1"/>
</dbReference>
<dbReference type="SMART" id="SM00355">
    <property type="entry name" value="ZnF_C2H2"/>
    <property type="match status" value="2"/>
</dbReference>
<dbReference type="InterPro" id="IPR054076">
    <property type="entry name" value="ZUO1-like_ZHD"/>
</dbReference>
<dbReference type="InterPro" id="IPR013087">
    <property type="entry name" value="Znf_C2H2_type"/>
</dbReference>
<dbReference type="SUPFAM" id="SSF46565">
    <property type="entry name" value="Chaperone J-domain"/>
    <property type="match status" value="1"/>
</dbReference>
<dbReference type="CDD" id="cd06257">
    <property type="entry name" value="DnaJ"/>
    <property type="match status" value="1"/>
</dbReference>
<dbReference type="GeneID" id="64666015"/>
<evidence type="ECO:0000256" key="4">
    <source>
        <dbReference type="PROSITE-ProRule" id="PRU00042"/>
    </source>
</evidence>
<keyword evidence="5" id="KW-0175">Coiled coil</keyword>
<feature type="region of interest" description="Disordered" evidence="6">
    <location>
        <begin position="526"/>
        <end position="546"/>
    </location>
</feature>
<dbReference type="AlphaFoldDB" id="A0AAD4E4C1"/>
<dbReference type="GO" id="GO:0003676">
    <property type="term" value="F:nucleic acid binding"/>
    <property type="evidence" value="ECO:0007669"/>
    <property type="project" value="InterPro"/>
</dbReference>
<dbReference type="InterPro" id="IPR001623">
    <property type="entry name" value="DnaJ_domain"/>
</dbReference>
<dbReference type="Gene3D" id="3.30.160.60">
    <property type="entry name" value="Classic Zinc Finger"/>
    <property type="match status" value="1"/>
</dbReference>
<dbReference type="PROSITE" id="PS50076">
    <property type="entry name" value="DNAJ_2"/>
    <property type="match status" value="1"/>
</dbReference>
<name>A0AAD4E4C1_9AGAM</name>
<feature type="coiled-coil region" evidence="5">
    <location>
        <begin position="357"/>
        <end position="384"/>
    </location>
</feature>
<keyword evidence="3" id="KW-0862">Zinc</keyword>
<evidence type="ECO:0000256" key="1">
    <source>
        <dbReference type="ARBA" id="ARBA00022723"/>
    </source>
</evidence>
<dbReference type="InterPro" id="IPR003604">
    <property type="entry name" value="Matrin/U1-like-C_Znf_C2H2"/>
</dbReference>
<dbReference type="PROSITE" id="PS00028">
    <property type="entry name" value="ZINC_FINGER_C2H2_1"/>
    <property type="match status" value="2"/>
</dbReference>
<dbReference type="Pfam" id="PF12171">
    <property type="entry name" value="zf-C2H2_jaz"/>
    <property type="match status" value="1"/>
</dbReference>
<feature type="compositionally biased region" description="Pro residues" evidence="6">
    <location>
        <begin position="402"/>
        <end position="412"/>
    </location>
</feature>
<organism evidence="9 10">
    <name type="scientific">Suillus fuscotomentosus</name>
    <dbReference type="NCBI Taxonomy" id="1912939"/>
    <lineage>
        <taxon>Eukaryota</taxon>
        <taxon>Fungi</taxon>
        <taxon>Dikarya</taxon>
        <taxon>Basidiomycota</taxon>
        <taxon>Agaricomycotina</taxon>
        <taxon>Agaricomycetes</taxon>
        <taxon>Agaricomycetidae</taxon>
        <taxon>Boletales</taxon>
        <taxon>Suillineae</taxon>
        <taxon>Suillaceae</taxon>
        <taxon>Suillus</taxon>
    </lineage>
</organism>
<evidence type="ECO:0000256" key="5">
    <source>
        <dbReference type="SAM" id="Coils"/>
    </source>
</evidence>
<dbReference type="PROSITE" id="PS00636">
    <property type="entry name" value="DNAJ_1"/>
    <property type="match status" value="1"/>
</dbReference>
<sequence length="546" mass="62193">MGARESTGRNTESEDAVPDYYELLGVEESANGDEIKKAFRRLALVHHPDKNKDDVEGATKRFAAIQQAYEVLSDDQERAWYDFHKASLAPEPDAEAVFEDIRKGAPPPRARDRGLTVRHLARFFDATVWSGFDDSENSFFTIYRNLFTRLAQEENLISQIEYPSFGDASWPWSTPKSTNTPAARNFYNAWLNFATLKDFVWTEQWNLAEAPDRRVRRLMERDNKKAKDEARKDYNETIRVIAYSYILLKHFLNFGAQQLATFIRKRDPRYKIHLAAQSQANKVLSEAKAPTSGSSTPRPQPAKPYVEQAWQRTGGMDHDADADLEWAAGEGNAEEWECVACGKTFRSEAAWDSHERSKKHMREIERLKREMWQEEEALQHGLEEGESDEIQEVDGGFDSKFVPPPPPTPPEPVLENVDEDEVGSPTEELPAEDDQLVRKKEKKKKCKPQTRPSSDAPASSPPPKSKDDSQEVMSSQPELSKREKRKLREAKKATNVVEAEHSMVCNVCKSPFESRTKLFTHIRETGHALAESAEEPARGKKGRKGR</sequence>
<dbReference type="EMBL" id="JABBWK010000033">
    <property type="protein sequence ID" value="KAG1899315.1"/>
    <property type="molecule type" value="Genomic_DNA"/>
</dbReference>
<dbReference type="PRINTS" id="PR00625">
    <property type="entry name" value="JDOMAIN"/>
</dbReference>
<gene>
    <name evidence="9" type="ORF">F5891DRAFT_407470</name>
</gene>
<dbReference type="RefSeq" id="XP_041224891.1">
    <property type="nucleotide sequence ID" value="XM_041371717.1"/>
</dbReference>
<evidence type="ECO:0000259" key="8">
    <source>
        <dbReference type="PROSITE" id="PS50157"/>
    </source>
</evidence>
<evidence type="ECO:0000313" key="10">
    <source>
        <dbReference type="Proteomes" id="UP001195769"/>
    </source>
</evidence>
<dbReference type="SMART" id="SM00451">
    <property type="entry name" value="ZnF_U1"/>
    <property type="match status" value="1"/>
</dbReference>
<protein>
    <submittedName>
        <fullName evidence="9">DnaJ-domain-containing protein</fullName>
    </submittedName>
</protein>
<keyword evidence="2 4" id="KW-0863">Zinc-finger</keyword>
<feature type="region of interest" description="Disordered" evidence="6">
    <location>
        <begin position="283"/>
        <end position="303"/>
    </location>
</feature>
<evidence type="ECO:0000313" key="9">
    <source>
        <dbReference type="EMBL" id="KAG1899315.1"/>
    </source>
</evidence>
<keyword evidence="1" id="KW-0479">Metal-binding</keyword>
<evidence type="ECO:0000256" key="6">
    <source>
        <dbReference type="SAM" id="MobiDB-lite"/>
    </source>
</evidence>
<dbReference type="Gene3D" id="1.10.287.110">
    <property type="entry name" value="DnaJ domain"/>
    <property type="match status" value="1"/>
</dbReference>
<feature type="compositionally biased region" description="Basic residues" evidence="6">
    <location>
        <begin position="439"/>
        <end position="448"/>
    </location>
</feature>
<dbReference type="InterPro" id="IPR022755">
    <property type="entry name" value="Znf_C2H2_jaz"/>
</dbReference>
<keyword evidence="10" id="KW-1185">Reference proteome</keyword>
<evidence type="ECO:0000256" key="2">
    <source>
        <dbReference type="ARBA" id="ARBA00022771"/>
    </source>
</evidence>
<dbReference type="SMART" id="SM00271">
    <property type="entry name" value="DnaJ"/>
    <property type="match status" value="1"/>
</dbReference>
<dbReference type="Pfam" id="PF00226">
    <property type="entry name" value="DnaJ"/>
    <property type="match status" value="1"/>
</dbReference>
<dbReference type="InterPro" id="IPR036236">
    <property type="entry name" value="Znf_C2H2_sf"/>
</dbReference>
<dbReference type="PANTHER" id="PTHR44029:SF1">
    <property type="entry name" value="DNAJ HOMOLOG SUBFAMILY C MEMBER 21"/>
    <property type="match status" value="1"/>
</dbReference>
<dbReference type="Proteomes" id="UP001195769">
    <property type="component" value="Unassembled WGS sequence"/>
</dbReference>
<evidence type="ECO:0000259" key="7">
    <source>
        <dbReference type="PROSITE" id="PS50076"/>
    </source>
</evidence>
<dbReference type="PANTHER" id="PTHR44029">
    <property type="entry name" value="DNAJ HOMOLOG SUBFAMILY C MEMBER 21"/>
    <property type="match status" value="1"/>
</dbReference>
<proteinExistence type="predicted"/>
<dbReference type="SUPFAM" id="SSF57667">
    <property type="entry name" value="beta-beta-alpha zinc fingers"/>
    <property type="match status" value="1"/>
</dbReference>
<evidence type="ECO:0000256" key="3">
    <source>
        <dbReference type="ARBA" id="ARBA00022833"/>
    </source>
</evidence>
<reference evidence="9" key="1">
    <citation type="journal article" date="2020" name="New Phytol.">
        <title>Comparative genomics reveals dynamic genome evolution in host specialist ectomycorrhizal fungi.</title>
        <authorList>
            <person name="Lofgren L.A."/>
            <person name="Nguyen N.H."/>
            <person name="Vilgalys R."/>
            <person name="Ruytinx J."/>
            <person name="Liao H.L."/>
            <person name="Branco S."/>
            <person name="Kuo A."/>
            <person name="LaButti K."/>
            <person name="Lipzen A."/>
            <person name="Andreopoulos W."/>
            <person name="Pangilinan J."/>
            <person name="Riley R."/>
            <person name="Hundley H."/>
            <person name="Na H."/>
            <person name="Barry K."/>
            <person name="Grigoriev I.V."/>
            <person name="Stajich J.E."/>
            <person name="Kennedy P.G."/>
        </authorList>
    </citation>
    <scope>NUCLEOTIDE SEQUENCE</scope>
    <source>
        <strain evidence="9">FC203</strain>
    </source>
</reference>